<proteinExistence type="predicted"/>
<comment type="caution">
    <text evidence="1">The sequence shown here is derived from an EMBL/GenBank/DDBJ whole genome shotgun (WGS) entry which is preliminary data.</text>
</comment>
<dbReference type="EMBL" id="QBIY01012564">
    <property type="protein sequence ID" value="RXN23183.1"/>
    <property type="molecule type" value="Genomic_DNA"/>
</dbReference>
<evidence type="ECO:0000313" key="1">
    <source>
        <dbReference type="EMBL" id="RXN23183.1"/>
    </source>
</evidence>
<dbReference type="InterPro" id="IPR049536">
    <property type="entry name" value="CFP_TSR-0"/>
</dbReference>
<accession>A0A498MTP6</accession>
<keyword evidence="2" id="KW-1185">Reference proteome</keyword>
<evidence type="ECO:0000313" key="2">
    <source>
        <dbReference type="Proteomes" id="UP000290572"/>
    </source>
</evidence>
<reference evidence="1 2" key="1">
    <citation type="submission" date="2018-03" db="EMBL/GenBank/DDBJ databases">
        <title>Draft genome sequence of Rohu Carp (Labeo rohita).</title>
        <authorList>
            <person name="Das P."/>
            <person name="Kushwaha B."/>
            <person name="Joshi C.G."/>
            <person name="Kumar D."/>
            <person name="Nagpure N.S."/>
            <person name="Sahoo L."/>
            <person name="Das S.P."/>
            <person name="Bit A."/>
            <person name="Patnaik S."/>
            <person name="Meher P.K."/>
            <person name="Jayasankar P."/>
            <person name="Koringa P.G."/>
            <person name="Patel N.V."/>
            <person name="Hinsu A.T."/>
            <person name="Kumar R."/>
            <person name="Pandey M."/>
            <person name="Agarwal S."/>
            <person name="Srivastava S."/>
            <person name="Singh M."/>
            <person name="Iquebal M.A."/>
            <person name="Jaiswal S."/>
            <person name="Angadi U.B."/>
            <person name="Kumar N."/>
            <person name="Raza M."/>
            <person name="Shah T.M."/>
            <person name="Rai A."/>
            <person name="Jena J.K."/>
        </authorList>
    </citation>
    <scope>NUCLEOTIDE SEQUENCE [LARGE SCALE GENOMIC DNA]</scope>
    <source>
        <strain evidence="1">DASCIFA01</strain>
        <tissue evidence="1">Testis</tissue>
    </source>
</reference>
<dbReference type="Pfam" id="PF18487">
    <property type="entry name" value="TSR"/>
    <property type="match status" value="1"/>
</dbReference>
<dbReference type="AlphaFoldDB" id="A0A498MTP6"/>
<protein>
    <submittedName>
        <fullName evidence="1">Complement factor properdin isoform X1</fullName>
    </submittedName>
</protein>
<name>A0A498MTP6_LABRO</name>
<gene>
    <name evidence="1" type="ORF">ROHU_022998</name>
</gene>
<organism evidence="1 2">
    <name type="scientific">Labeo rohita</name>
    <name type="common">Indian major carp</name>
    <name type="synonym">Cyprinus rohita</name>
    <dbReference type="NCBI Taxonomy" id="84645"/>
    <lineage>
        <taxon>Eukaryota</taxon>
        <taxon>Metazoa</taxon>
        <taxon>Chordata</taxon>
        <taxon>Craniata</taxon>
        <taxon>Vertebrata</taxon>
        <taxon>Euteleostomi</taxon>
        <taxon>Actinopterygii</taxon>
        <taxon>Neopterygii</taxon>
        <taxon>Teleostei</taxon>
        <taxon>Ostariophysi</taxon>
        <taxon>Cypriniformes</taxon>
        <taxon>Cyprinidae</taxon>
        <taxon>Labeoninae</taxon>
        <taxon>Labeonini</taxon>
        <taxon>Labeo</taxon>
    </lineage>
</organism>
<dbReference type="Proteomes" id="UP000290572">
    <property type="component" value="Unassembled WGS sequence"/>
</dbReference>
<dbReference type="STRING" id="84645.A0A498MTP6"/>
<sequence>MVECFSLFDLSSGECGKLLGQVGKQDCCMNPNYGYKEPDGICRSCGLATWSEWTPWGECSCKVAGQSGGAGSHVQSHVPMELKKGEEHAPNPFHSVGAPVGVQRKKPPLASLKRSVQLTVGGPAGETGVPVQLLVFMKDVVLTENFVEEHAPTLLHPWLHLAMIARAPTQTAALAADYPSALVTYFDFFYRTS</sequence>